<feature type="domain" description="Cation efflux protein transmembrane" evidence="10">
    <location>
        <begin position="14"/>
        <end position="271"/>
    </location>
</feature>
<evidence type="ECO:0000313" key="12">
    <source>
        <dbReference type="EMBL" id="KAK1920689.1"/>
    </source>
</evidence>
<dbReference type="PANTHER" id="PTHR45820">
    <property type="entry name" value="FI23527P1"/>
    <property type="match status" value="1"/>
</dbReference>
<dbReference type="Pfam" id="PF01545">
    <property type="entry name" value="Cation_efflux"/>
    <property type="match status" value="1"/>
</dbReference>
<feature type="transmembrane region" description="Helical" evidence="9">
    <location>
        <begin position="113"/>
        <end position="134"/>
    </location>
</feature>
<comment type="similarity">
    <text evidence="2">Belongs to the cation diffusion facilitator (CDF) transporter (TC 2.A.4) family. SLC30A subfamily.</text>
</comment>
<proteinExistence type="inferred from homology"/>
<evidence type="ECO:0000256" key="9">
    <source>
        <dbReference type="SAM" id="Phobius"/>
    </source>
</evidence>
<dbReference type="Pfam" id="PF16916">
    <property type="entry name" value="ZT_dimer"/>
    <property type="match status" value="1"/>
</dbReference>
<evidence type="ECO:0000259" key="11">
    <source>
        <dbReference type="Pfam" id="PF16916"/>
    </source>
</evidence>
<evidence type="ECO:0000256" key="4">
    <source>
        <dbReference type="ARBA" id="ARBA00022692"/>
    </source>
</evidence>
<dbReference type="Gene3D" id="1.20.1510.10">
    <property type="entry name" value="Cation efflux protein transmembrane domain"/>
    <property type="match status" value="1"/>
</dbReference>
<organism evidence="13 14">
    <name type="scientific">Papiliotrema laurentii</name>
    <name type="common">Cryptococcus laurentii</name>
    <dbReference type="NCBI Taxonomy" id="5418"/>
    <lineage>
        <taxon>Eukaryota</taxon>
        <taxon>Fungi</taxon>
        <taxon>Dikarya</taxon>
        <taxon>Basidiomycota</taxon>
        <taxon>Agaricomycotina</taxon>
        <taxon>Tremellomycetes</taxon>
        <taxon>Tremellales</taxon>
        <taxon>Rhynchogastremaceae</taxon>
        <taxon>Papiliotrema</taxon>
    </lineage>
</organism>
<feature type="transmembrane region" description="Helical" evidence="9">
    <location>
        <begin position="209"/>
        <end position="234"/>
    </location>
</feature>
<protein>
    <submittedName>
        <fullName evidence="13">Cation efflux protein</fullName>
    </submittedName>
</protein>
<keyword evidence="7 9" id="KW-0472">Membrane</keyword>
<keyword evidence="14" id="KW-1185">Reference proteome</keyword>
<dbReference type="InterPro" id="IPR002524">
    <property type="entry name" value="Cation_efflux"/>
</dbReference>
<feature type="compositionally biased region" description="Basic and acidic residues" evidence="8">
    <location>
        <begin position="148"/>
        <end position="162"/>
    </location>
</feature>
<evidence type="ECO:0000256" key="2">
    <source>
        <dbReference type="ARBA" id="ARBA00008873"/>
    </source>
</evidence>
<evidence type="ECO:0000259" key="10">
    <source>
        <dbReference type="Pfam" id="PF01545"/>
    </source>
</evidence>
<evidence type="ECO:0000313" key="14">
    <source>
        <dbReference type="Proteomes" id="UP001182556"/>
    </source>
</evidence>
<comment type="subcellular location">
    <subcellularLocation>
        <location evidence="1">Membrane</location>
        <topology evidence="1">Multi-pass membrane protein</topology>
    </subcellularLocation>
</comment>
<feature type="domain" description="Cation efflux protein cytoplasmic" evidence="11">
    <location>
        <begin position="275"/>
        <end position="349"/>
    </location>
</feature>
<comment type="caution">
    <text evidence="13">The sequence shown here is derived from an EMBL/GenBank/DDBJ whole genome shotgun (WGS) entry which is preliminary data.</text>
</comment>
<keyword evidence="6 9" id="KW-1133">Transmembrane helix</keyword>
<accession>A0AAD9CUM7</accession>
<reference evidence="13" key="1">
    <citation type="submission" date="2023-02" db="EMBL/GenBank/DDBJ databases">
        <title>Identification and recombinant expression of a fungal hydrolase from Papiliotrema laurentii that hydrolyzes apple cutin and clears colloidal polyester polyurethane.</title>
        <authorList>
            <consortium name="DOE Joint Genome Institute"/>
            <person name="Roman V.A."/>
            <person name="Bojanowski C."/>
            <person name="Crable B.R."/>
            <person name="Wagner D.N."/>
            <person name="Hung C.S."/>
            <person name="Nadeau L.J."/>
            <person name="Schratz L."/>
            <person name="Haridas S."/>
            <person name="Pangilinan J."/>
            <person name="Lipzen A."/>
            <person name="Na H."/>
            <person name="Yan M."/>
            <person name="Ng V."/>
            <person name="Grigoriev I.V."/>
            <person name="Spatafora J.W."/>
            <person name="Barlow D."/>
            <person name="Biffinger J."/>
            <person name="Kelley-Loughnane N."/>
            <person name="Varaljay V.A."/>
            <person name="Crookes-Goodson W.J."/>
        </authorList>
    </citation>
    <scope>NUCLEOTIDE SEQUENCE</scope>
    <source>
        <strain evidence="13">5307AH</strain>
    </source>
</reference>
<evidence type="ECO:0000256" key="5">
    <source>
        <dbReference type="ARBA" id="ARBA00022833"/>
    </source>
</evidence>
<dbReference type="NCBIfam" id="TIGR01297">
    <property type="entry name" value="CDF"/>
    <property type="match status" value="1"/>
</dbReference>
<dbReference type="InterPro" id="IPR058533">
    <property type="entry name" value="Cation_efflux_TM"/>
</dbReference>
<dbReference type="EMBL" id="JAODAN010000013">
    <property type="protein sequence ID" value="KAK1920703.1"/>
    <property type="molecule type" value="Genomic_DNA"/>
</dbReference>
<feature type="transmembrane region" description="Helical" evidence="9">
    <location>
        <begin position="12"/>
        <end position="32"/>
    </location>
</feature>
<keyword evidence="4 9" id="KW-0812">Transmembrane</keyword>
<name>A0AAD9CUM7_PAPLA</name>
<dbReference type="SUPFAM" id="SSF160240">
    <property type="entry name" value="Cation efflux protein cytoplasmic domain-like"/>
    <property type="match status" value="1"/>
</dbReference>
<feature type="transmembrane region" description="Helical" evidence="9">
    <location>
        <begin position="79"/>
        <end position="101"/>
    </location>
</feature>
<evidence type="ECO:0000256" key="1">
    <source>
        <dbReference type="ARBA" id="ARBA00004141"/>
    </source>
</evidence>
<dbReference type="InterPro" id="IPR027469">
    <property type="entry name" value="Cation_efflux_TMD_sf"/>
</dbReference>
<dbReference type="EMBL" id="JAODAN010000014">
    <property type="protein sequence ID" value="KAK1920689.1"/>
    <property type="molecule type" value="Genomic_DNA"/>
</dbReference>
<evidence type="ECO:0000256" key="7">
    <source>
        <dbReference type="ARBA" id="ARBA00023136"/>
    </source>
</evidence>
<dbReference type="InterPro" id="IPR027470">
    <property type="entry name" value="Cation_efflux_CTD"/>
</dbReference>
<dbReference type="AlphaFoldDB" id="A0AAD9CUM7"/>
<gene>
    <name evidence="13" type="ORF">DB88DRAFT_502460</name>
    <name evidence="12" type="ORF">DB88DRAFT_502969</name>
</gene>
<feature type="transmembrane region" description="Helical" evidence="9">
    <location>
        <begin position="38"/>
        <end position="59"/>
    </location>
</feature>
<evidence type="ECO:0000256" key="3">
    <source>
        <dbReference type="ARBA" id="ARBA00022448"/>
    </source>
</evidence>
<evidence type="ECO:0000256" key="6">
    <source>
        <dbReference type="ARBA" id="ARBA00022989"/>
    </source>
</evidence>
<evidence type="ECO:0000313" key="13">
    <source>
        <dbReference type="EMBL" id="KAK1920703.1"/>
    </source>
</evidence>
<keyword evidence="3" id="KW-0813">Transport</keyword>
<dbReference type="InterPro" id="IPR036837">
    <property type="entry name" value="Cation_efflux_CTD_sf"/>
</dbReference>
<dbReference type="GO" id="GO:0005385">
    <property type="term" value="F:zinc ion transmembrane transporter activity"/>
    <property type="evidence" value="ECO:0007669"/>
    <property type="project" value="TreeGrafter"/>
</dbReference>
<dbReference type="PANTHER" id="PTHR45820:SF5">
    <property type="entry name" value="DIFFUSION FACILITATOR FAMILY METAL ION TRANSPORTER, PUTATIVE-RELATED"/>
    <property type="match status" value="1"/>
</dbReference>
<sequence>MRLRPPTKLQRIGIVIAIASIFLVLEIVVGFLTRSLALIADAFHILSDLIGYVVALFAIKYSKRPGKAQYTFGLRRAEILGAFFNGAFLAALGVSIMLQAIERFIEPSDIKNPILVMAVGAAGIGSNALMLLALGGHSHGGHSHGSHSHGDDDVDGHHHAQEAESTMHTPTMSTVDAAALTYPPSNSHAGHAHARVSDGKSKPARFADLNILGVLVHILGDALNSVAVIISAGVYKATGFVYADPIASVFVGCMIIATAWPVLKRSSRSLLNAAPDAIDIEGVKEDIQRITGEATVHDLHVWSVDDKNVVASMHLLHASDSLKDYDSLSEEIRKCLHLWGIHNVTIQPETVLSTLTGEPAVTSQLAPAQSPTPDSSWQMDSGAISNATPVAIALACRRLCTDGCLSSR</sequence>
<evidence type="ECO:0000256" key="8">
    <source>
        <dbReference type="SAM" id="MobiDB-lite"/>
    </source>
</evidence>
<dbReference type="SUPFAM" id="SSF161111">
    <property type="entry name" value="Cation efflux protein transmembrane domain-like"/>
    <property type="match status" value="1"/>
</dbReference>
<dbReference type="Proteomes" id="UP001182556">
    <property type="component" value="Unassembled WGS sequence"/>
</dbReference>
<keyword evidence="5" id="KW-0862">Zinc</keyword>
<feature type="region of interest" description="Disordered" evidence="8">
    <location>
        <begin position="140"/>
        <end position="168"/>
    </location>
</feature>
<feature type="transmembrane region" description="Helical" evidence="9">
    <location>
        <begin position="240"/>
        <end position="263"/>
    </location>
</feature>
<dbReference type="GO" id="GO:0016020">
    <property type="term" value="C:membrane"/>
    <property type="evidence" value="ECO:0007669"/>
    <property type="project" value="UniProtKB-SubCell"/>
</dbReference>
<dbReference type="GO" id="GO:0006882">
    <property type="term" value="P:intracellular zinc ion homeostasis"/>
    <property type="evidence" value="ECO:0007669"/>
    <property type="project" value="TreeGrafter"/>
</dbReference>